<evidence type="ECO:0000313" key="3">
    <source>
        <dbReference type="Proteomes" id="UP000198983"/>
    </source>
</evidence>
<dbReference type="AlphaFoldDB" id="A0A1H1NJS9"/>
<dbReference type="Proteomes" id="UP000198983">
    <property type="component" value="Chromosome I"/>
</dbReference>
<feature type="compositionally biased region" description="Basic and acidic residues" evidence="1">
    <location>
        <begin position="10"/>
        <end position="19"/>
    </location>
</feature>
<keyword evidence="3" id="KW-1185">Reference proteome</keyword>
<dbReference type="InterPro" id="IPR011009">
    <property type="entry name" value="Kinase-like_dom_sf"/>
</dbReference>
<evidence type="ECO:0000256" key="1">
    <source>
        <dbReference type="SAM" id="MobiDB-lite"/>
    </source>
</evidence>
<protein>
    <recommendedName>
        <fullName evidence="4">Phosphotransferase enzyme family protein</fullName>
    </recommendedName>
</protein>
<dbReference type="SUPFAM" id="SSF56112">
    <property type="entry name" value="Protein kinase-like (PK-like)"/>
    <property type="match status" value="1"/>
</dbReference>
<reference evidence="2 3" key="1">
    <citation type="submission" date="2016-10" db="EMBL/GenBank/DDBJ databases">
        <authorList>
            <person name="de Groot N.N."/>
        </authorList>
    </citation>
    <scope>NUCLEOTIDE SEQUENCE [LARGE SCALE GENOMIC DNA]</scope>
    <source>
        <strain evidence="2 3">DSM 22024</strain>
    </source>
</reference>
<organism evidence="2 3">
    <name type="scientific">Actinopolymorpha singaporensis</name>
    <dbReference type="NCBI Taxonomy" id="117157"/>
    <lineage>
        <taxon>Bacteria</taxon>
        <taxon>Bacillati</taxon>
        <taxon>Actinomycetota</taxon>
        <taxon>Actinomycetes</taxon>
        <taxon>Propionibacteriales</taxon>
        <taxon>Actinopolymorphaceae</taxon>
        <taxon>Actinopolymorpha</taxon>
    </lineage>
</organism>
<proteinExistence type="predicted"/>
<dbReference type="STRING" id="117157.SAMN04489717_1266"/>
<feature type="region of interest" description="Disordered" evidence="1">
    <location>
        <begin position="1"/>
        <end position="31"/>
    </location>
</feature>
<evidence type="ECO:0000313" key="2">
    <source>
        <dbReference type="EMBL" id="SDR99252.1"/>
    </source>
</evidence>
<name>A0A1H1NJS9_9ACTN</name>
<gene>
    <name evidence="2" type="ORF">SAMN04489717_1266</name>
</gene>
<evidence type="ECO:0008006" key="4">
    <source>
        <dbReference type="Google" id="ProtNLM"/>
    </source>
</evidence>
<dbReference type="EMBL" id="LT629732">
    <property type="protein sequence ID" value="SDR99252.1"/>
    <property type="molecule type" value="Genomic_DNA"/>
</dbReference>
<accession>A0A1H1NJS9</accession>
<sequence length="261" mass="28350">MVAESSAGRHRAEAARVEDPDPSTAPAPDPSYVHDLLRHLGRYGWPGAPRYLRGRDGQEVLGRLDGHVAWEAAQPPPVWSEESLVRVAKLVRQFHDLTAGTHLAGDQEVACHNDLAPRTTVYREEEAGLRPYAFVGWDHAGPGRRVHDVALVCWQFLDLGPRRASAAGPARLVALIADAYGLLPRDRAELVETILWWQDRCWRGLAASEAAGAGDEGDEGTDAAVEDVRASYAWVAEHADEFAAAIAPARVLNTGAHARDA</sequence>
<dbReference type="RefSeq" id="WP_197681703.1">
    <property type="nucleotide sequence ID" value="NZ_LT629732.1"/>
</dbReference>